<proteinExistence type="predicted"/>
<dbReference type="PROSITE" id="PS51296">
    <property type="entry name" value="RIESKE"/>
    <property type="match status" value="1"/>
</dbReference>
<dbReference type="EMBL" id="JAWXXX010000001">
    <property type="protein sequence ID" value="MDX5894224.1"/>
    <property type="molecule type" value="Genomic_DNA"/>
</dbReference>
<dbReference type="SUPFAM" id="SSF56281">
    <property type="entry name" value="Metallo-hydrolase/oxidoreductase"/>
    <property type="match status" value="1"/>
</dbReference>
<organism evidence="6 8">
    <name type="scientific">Rubrobacter radiotolerans</name>
    <name type="common">Arthrobacter radiotolerans</name>
    <dbReference type="NCBI Taxonomy" id="42256"/>
    <lineage>
        <taxon>Bacteria</taxon>
        <taxon>Bacillati</taxon>
        <taxon>Actinomycetota</taxon>
        <taxon>Rubrobacteria</taxon>
        <taxon>Rubrobacterales</taxon>
        <taxon>Rubrobacteraceae</taxon>
        <taxon>Rubrobacter</taxon>
    </lineage>
</organism>
<dbReference type="GO" id="GO:0016705">
    <property type="term" value="F:oxidoreductase activity, acting on paired donors, with incorporation or reduction of molecular oxygen"/>
    <property type="evidence" value="ECO:0007669"/>
    <property type="project" value="UniProtKB-ARBA"/>
</dbReference>
<dbReference type="KEGG" id="rrd:RradSPS_1534"/>
<dbReference type="HOGENOM" id="CLU_525630_0_0_11"/>
<dbReference type="eggNOG" id="COG2146">
    <property type="taxonomic scope" value="Bacteria"/>
</dbReference>
<evidence type="ECO:0000313" key="8">
    <source>
        <dbReference type="Proteomes" id="UP000025229"/>
    </source>
</evidence>
<evidence type="ECO:0000256" key="1">
    <source>
        <dbReference type="ARBA" id="ARBA00022714"/>
    </source>
</evidence>
<dbReference type="SUPFAM" id="SSF50022">
    <property type="entry name" value="ISP domain"/>
    <property type="match status" value="1"/>
</dbReference>
<dbReference type="InterPro" id="IPR036866">
    <property type="entry name" value="RibonucZ/Hydroxyglut_hydro"/>
</dbReference>
<dbReference type="RefSeq" id="WP_051589557.1">
    <property type="nucleotide sequence ID" value="NZ_CP007514.1"/>
</dbReference>
<dbReference type="GO" id="GO:0004497">
    <property type="term" value="F:monooxygenase activity"/>
    <property type="evidence" value="ECO:0007669"/>
    <property type="project" value="UniProtKB-ARBA"/>
</dbReference>
<dbReference type="AlphaFoldDB" id="A0A023X2X5"/>
<dbReference type="InterPro" id="IPR036922">
    <property type="entry name" value="Rieske_2Fe-2S_sf"/>
</dbReference>
<dbReference type="Pfam" id="PF13483">
    <property type="entry name" value="Lactamase_B_3"/>
    <property type="match status" value="1"/>
</dbReference>
<gene>
    <name evidence="6" type="ORF">RradSPS_1534</name>
    <name evidence="7" type="ORF">SIL72_09300</name>
</gene>
<dbReference type="InterPro" id="IPR057330">
    <property type="entry name" value="SCP2_Rv3818"/>
</dbReference>
<dbReference type="Proteomes" id="UP001281130">
    <property type="component" value="Unassembled WGS sequence"/>
</dbReference>
<dbReference type="STRING" id="42256.RradSPS_1534"/>
<evidence type="ECO:0000256" key="3">
    <source>
        <dbReference type="ARBA" id="ARBA00023004"/>
    </source>
</evidence>
<dbReference type="GO" id="GO:0046872">
    <property type="term" value="F:metal ion binding"/>
    <property type="evidence" value="ECO:0007669"/>
    <property type="project" value="UniProtKB-KW"/>
</dbReference>
<keyword evidence="4" id="KW-0411">Iron-sulfur</keyword>
<dbReference type="OrthoDB" id="6988582at2"/>
<dbReference type="PATRIC" id="fig|42256.3.peg.1553"/>
<keyword evidence="8" id="KW-1185">Reference proteome</keyword>
<dbReference type="PANTHER" id="PTHR43546">
    <property type="entry name" value="UPF0173 METAL-DEPENDENT HYDROLASE MJ1163-RELATED"/>
    <property type="match status" value="1"/>
</dbReference>
<sequence>MKITSVGHAGFFIETRYGSVLTDPWFNPAYFASWIPFPTNRDLDLERISNPDYLYVSHLHRDHFDETFLRDHVSKDTQVLLPDYPLDLMEREYRRLGFTNFVHTENNTPMTLESGLRIMIPALTAPTDGPLGDSGLCIDDGETRIFDQNDSRPIEFEPLEKFGPFDAHLLQFSGAIWYPMVYELPDKAKNALGKQKRANQLARALRYVKQIGATHIVPSAGPPMFLDDDLFHLNDFDNDESNIFPDQTVFIDYLKEHGIENGHLMIPGSEATLTKESCTVSHPKPDEEVARIFTDKRAYLEELREVFRPEIEAEKATWPRGEVEVLPALKAWFEPLLEQADLNCVGVNGRVLFNLKASEEDTPEEILIDFQGRTVGPYNGEKWDYRFTMDPALVEYCILTEEKDWINTLFLSCRFSAKRKGAYNEYVYNFFKVLDEERLAFSEEYYAQSAPVRQLWECGNFMVQRQCPHLKADLTRFGEERDGVLTCTLHGWQFDLETGECLTADGAKLFTRPVEEFERENAAAGVGSERGGSGS</sequence>
<dbReference type="EMBL" id="CP007514">
    <property type="protein sequence ID" value="AHY46817.1"/>
    <property type="molecule type" value="Genomic_DNA"/>
</dbReference>
<dbReference type="eggNOG" id="COG2220">
    <property type="taxonomic scope" value="Bacteria"/>
</dbReference>
<dbReference type="Gene3D" id="3.60.15.10">
    <property type="entry name" value="Ribonuclease Z/Hydroxyacylglutathione hydrolase-like"/>
    <property type="match status" value="1"/>
</dbReference>
<dbReference type="InterPro" id="IPR050114">
    <property type="entry name" value="UPF0173_UPF0282_UlaG_hydrolase"/>
</dbReference>
<dbReference type="InterPro" id="IPR017941">
    <property type="entry name" value="Rieske_2Fe-2S"/>
</dbReference>
<protein>
    <submittedName>
        <fullName evidence="7">Rieske 2Fe-2S domain-containing protein</fullName>
    </submittedName>
    <submittedName>
        <fullName evidence="6">Rieske [2Fe-2S] domain</fullName>
    </submittedName>
</protein>
<dbReference type="CDD" id="cd03467">
    <property type="entry name" value="Rieske"/>
    <property type="match status" value="1"/>
</dbReference>
<dbReference type="GO" id="GO:0051537">
    <property type="term" value="F:2 iron, 2 sulfur cluster binding"/>
    <property type="evidence" value="ECO:0007669"/>
    <property type="project" value="UniProtKB-KW"/>
</dbReference>
<accession>A0A023X2X5</accession>
<keyword evidence="1" id="KW-0001">2Fe-2S</keyword>
<evidence type="ECO:0000256" key="2">
    <source>
        <dbReference type="ARBA" id="ARBA00022723"/>
    </source>
</evidence>
<evidence type="ECO:0000313" key="6">
    <source>
        <dbReference type="EMBL" id="AHY46817.1"/>
    </source>
</evidence>
<reference evidence="6 8" key="1">
    <citation type="submission" date="2014-03" db="EMBL/GenBank/DDBJ databases">
        <title>Complete genome sequence of the Radio-Resistant Rubrobacter radiotolerans RSPS-4.</title>
        <authorList>
            <person name="Egas C.C."/>
            <person name="Barroso C.C."/>
            <person name="Froufe H.J.C."/>
            <person name="Pacheco J.J."/>
            <person name="Albuquerque L.L."/>
            <person name="da Costa M.M.S."/>
        </authorList>
    </citation>
    <scope>NUCLEOTIDE SEQUENCE [LARGE SCALE GENOMIC DNA]</scope>
    <source>
        <strain evidence="6 8">RSPS-4</strain>
    </source>
</reference>
<evidence type="ECO:0000313" key="7">
    <source>
        <dbReference type="EMBL" id="MDX5894224.1"/>
    </source>
</evidence>
<keyword evidence="3" id="KW-0408">Iron</keyword>
<reference evidence="7" key="2">
    <citation type="submission" date="2023-11" db="EMBL/GenBank/DDBJ databases">
        <title>MicrobeMod: A computational toolkit for identifying prokaryotic methylation and restriction-modification with nanopore sequencing.</title>
        <authorList>
            <person name="Crits-Christoph A."/>
            <person name="Kang S.C."/>
            <person name="Lee H."/>
            <person name="Ostrov N."/>
        </authorList>
    </citation>
    <scope>NUCLEOTIDE SEQUENCE</scope>
    <source>
        <strain evidence="7">ATCC 51242</strain>
    </source>
</reference>
<name>A0A023X2X5_RUBRA</name>
<dbReference type="Proteomes" id="UP000025229">
    <property type="component" value="Chromosome"/>
</dbReference>
<dbReference type="Pfam" id="PF00355">
    <property type="entry name" value="Rieske"/>
    <property type="match status" value="1"/>
</dbReference>
<evidence type="ECO:0000256" key="4">
    <source>
        <dbReference type="ARBA" id="ARBA00023014"/>
    </source>
</evidence>
<dbReference type="Pfam" id="PF25451">
    <property type="entry name" value="SCP2_Rv3818"/>
    <property type="match status" value="1"/>
</dbReference>
<dbReference type="Gene3D" id="2.102.10.10">
    <property type="entry name" value="Rieske [2Fe-2S] iron-sulphur domain"/>
    <property type="match status" value="1"/>
</dbReference>
<evidence type="ECO:0000259" key="5">
    <source>
        <dbReference type="PROSITE" id="PS51296"/>
    </source>
</evidence>
<feature type="domain" description="Rieske" evidence="5">
    <location>
        <begin position="461"/>
        <end position="523"/>
    </location>
</feature>
<keyword evidence="2" id="KW-0479">Metal-binding</keyword>